<dbReference type="NCBIfam" id="NF004790">
    <property type="entry name" value="PRK06136.1"/>
    <property type="match status" value="1"/>
</dbReference>
<dbReference type="InterPro" id="IPR006366">
    <property type="entry name" value="CobA/CysG_C"/>
</dbReference>
<dbReference type="InterPro" id="IPR006367">
    <property type="entry name" value="Sirohaem_synthase_N"/>
</dbReference>
<evidence type="ECO:0000259" key="14">
    <source>
        <dbReference type="Pfam" id="PF02602"/>
    </source>
</evidence>
<dbReference type="InterPro" id="IPR036291">
    <property type="entry name" value="NAD(P)-bd_dom_sf"/>
</dbReference>
<dbReference type="GO" id="GO:0043115">
    <property type="term" value="F:precorrin-2 dehydrogenase activity"/>
    <property type="evidence" value="ECO:0007669"/>
    <property type="project" value="UniProtKB-EC"/>
</dbReference>
<dbReference type="PANTHER" id="PTHR45790">
    <property type="entry name" value="SIROHEME SYNTHASE-RELATED"/>
    <property type="match status" value="1"/>
</dbReference>
<dbReference type="FunFam" id="3.40.1010.10:FF:000001">
    <property type="entry name" value="Siroheme synthase"/>
    <property type="match status" value="1"/>
</dbReference>
<dbReference type="Gene3D" id="3.40.1010.10">
    <property type="entry name" value="Cobalt-precorrin-4 Transmethylase, Domain 1"/>
    <property type="match status" value="1"/>
</dbReference>
<evidence type="ECO:0000256" key="10">
    <source>
        <dbReference type="ARBA" id="ARBA00023268"/>
    </source>
</evidence>
<evidence type="ECO:0000256" key="6">
    <source>
        <dbReference type="ARBA" id="ARBA00023002"/>
    </source>
</evidence>
<dbReference type="InterPro" id="IPR000878">
    <property type="entry name" value="4pyrrol_Mease"/>
</dbReference>
<keyword evidence="3 12" id="KW-0489">Methyltransferase</keyword>
<dbReference type="SUPFAM" id="SSF69618">
    <property type="entry name" value="HemD-like"/>
    <property type="match status" value="1"/>
</dbReference>
<keyword evidence="5" id="KW-0949">S-adenosyl-L-methionine</keyword>
<dbReference type="Pfam" id="PF00590">
    <property type="entry name" value="TP_methylase"/>
    <property type="match status" value="1"/>
</dbReference>
<organism evidence="15 16">
    <name type="scientific">Ileibacterium valens</name>
    <dbReference type="NCBI Taxonomy" id="1862668"/>
    <lineage>
        <taxon>Bacteria</taxon>
        <taxon>Bacillati</taxon>
        <taxon>Bacillota</taxon>
        <taxon>Erysipelotrichia</taxon>
        <taxon>Erysipelotrichales</taxon>
        <taxon>Erysipelotrichaceae</taxon>
        <taxon>Ileibacterium</taxon>
    </lineage>
</organism>
<dbReference type="InterPro" id="IPR003754">
    <property type="entry name" value="4pyrrol_synth_uPrphyn_synth"/>
</dbReference>
<keyword evidence="10" id="KW-0511">Multifunctional enzyme</keyword>
<dbReference type="SUPFAM" id="SSF53790">
    <property type="entry name" value="Tetrapyrrole methylase"/>
    <property type="match status" value="1"/>
</dbReference>
<dbReference type="GO" id="GO:0004851">
    <property type="term" value="F:uroporphyrin-III C-methyltransferase activity"/>
    <property type="evidence" value="ECO:0007669"/>
    <property type="project" value="TreeGrafter"/>
</dbReference>
<dbReference type="Gene3D" id="1.10.8.610">
    <property type="entry name" value="SirC, precorrin-2 dehydrogenase, C-terminal helical domain-like"/>
    <property type="match status" value="1"/>
</dbReference>
<dbReference type="PANTHER" id="PTHR45790:SF3">
    <property type="entry name" value="S-ADENOSYL-L-METHIONINE-DEPENDENT UROPORPHYRINOGEN III METHYLTRANSFERASE, CHLOROPLASTIC"/>
    <property type="match status" value="1"/>
</dbReference>
<reference evidence="15 16" key="1">
    <citation type="submission" date="2016-11" db="EMBL/GenBank/DDBJ databases">
        <title>Description of two novel members of the family Erysipelotrichaceae: Ileibacterium lipovorans gen. nov., sp. nov. and Dubosiella newyorkensis, gen. nov., sp. nov.</title>
        <authorList>
            <person name="Cox L.M."/>
            <person name="Sohn J."/>
            <person name="Tyrrell K.L."/>
            <person name="Citron D.M."/>
            <person name="Lawson P.A."/>
            <person name="Patel N.B."/>
            <person name="Iizumi T."/>
            <person name="Perez-Perez G.I."/>
            <person name="Goldstein E.J."/>
            <person name="Blaser M.J."/>
        </authorList>
    </citation>
    <scope>NUCLEOTIDE SEQUENCE [LARGE SCALE GENOMIC DNA]</scope>
    <source>
        <strain evidence="15 16">NYU-BL-A3</strain>
    </source>
</reference>
<name>A0A1U7NFM5_9FIRM</name>
<dbReference type="GeneID" id="82202986"/>
<evidence type="ECO:0000256" key="12">
    <source>
        <dbReference type="RuleBase" id="RU003960"/>
    </source>
</evidence>
<comment type="catalytic activity">
    <reaction evidence="11">
        <text>precorrin-2 + NAD(+) = sirohydrochlorin + NADH + 2 H(+)</text>
        <dbReference type="Rhea" id="RHEA:15613"/>
        <dbReference type="ChEBI" id="CHEBI:15378"/>
        <dbReference type="ChEBI" id="CHEBI:57540"/>
        <dbReference type="ChEBI" id="CHEBI:57945"/>
        <dbReference type="ChEBI" id="CHEBI:58351"/>
        <dbReference type="ChEBI" id="CHEBI:58827"/>
        <dbReference type="EC" id="1.3.1.76"/>
    </reaction>
</comment>
<dbReference type="CDD" id="cd06578">
    <property type="entry name" value="HemD"/>
    <property type="match status" value="1"/>
</dbReference>
<dbReference type="GO" id="GO:0019354">
    <property type="term" value="P:siroheme biosynthetic process"/>
    <property type="evidence" value="ECO:0007669"/>
    <property type="project" value="UniProtKB-UniPathway"/>
</dbReference>
<proteinExistence type="inferred from homology"/>
<comment type="similarity">
    <text evidence="12">Belongs to the precorrin methyltransferase family.</text>
</comment>
<feature type="domain" description="Tetrapyrrole biosynthesis uroporphyrinogen III synthase" evidence="14">
    <location>
        <begin position="525"/>
        <end position="730"/>
    </location>
</feature>
<dbReference type="NCBIfam" id="TIGR01469">
    <property type="entry name" value="cobA_cysG_Cterm"/>
    <property type="match status" value="1"/>
</dbReference>
<dbReference type="NCBIfam" id="TIGR01470">
    <property type="entry name" value="cysG_Nterm"/>
    <property type="match status" value="1"/>
</dbReference>
<dbReference type="Gene3D" id="3.30.950.10">
    <property type="entry name" value="Methyltransferase, Cobalt-precorrin-4 Transmethylase, Domain 2"/>
    <property type="match status" value="1"/>
</dbReference>
<evidence type="ECO:0000313" key="16">
    <source>
        <dbReference type="Proteomes" id="UP000186341"/>
    </source>
</evidence>
<dbReference type="CDD" id="cd11642">
    <property type="entry name" value="SUMT"/>
    <property type="match status" value="1"/>
</dbReference>
<comment type="pathway">
    <text evidence="1">Porphyrin-containing compound metabolism; siroheme biosynthesis; sirohydrochlorin from precorrin-2: step 1/1.</text>
</comment>
<keyword evidence="7" id="KW-0520">NAD</keyword>
<evidence type="ECO:0000256" key="5">
    <source>
        <dbReference type="ARBA" id="ARBA00022691"/>
    </source>
</evidence>
<dbReference type="Proteomes" id="UP000186341">
    <property type="component" value="Unassembled WGS sequence"/>
</dbReference>
<protein>
    <submittedName>
        <fullName evidence="15">Uroporphyrinogen-III C-methyltransferase</fullName>
    </submittedName>
</protein>
<dbReference type="Gene3D" id="3.40.50.10090">
    <property type="match status" value="2"/>
</dbReference>
<evidence type="ECO:0000256" key="4">
    <source>
        <dbReference type="ARBA" id="ARBA00022679"/>
    </source>
</evidence>
<comment type="caution">
    <text evidence="15">The sequence shown here is derived from an EMBL/GenBank/DDBJ whole genome shotgun (WGS) entry which is preliminary data.</text>
</comment>
<keyword evidence="6" id="KW-0560">Oxidoreductase</keyword>
<keyword evidence="2" id="KW-0169">Cobalamin biosynthesis</keyword>
<gene>
    <name evidence="15" type="ORF">BO222_07270</name>
</gene>
<dbReference type="InterPro" id="IPR050161">
    <property type="entry name" value="Siro_Cobalamin_biosynth"/>
</dbReference>
<evidence type="ECO:0000313" key="15">
    <source>
        <dbReference type="EMBL" id="OLU39072.1"/>
    </source>
</evidence>
<dbReference type="SUPFAM" id="SSF75615">
    <property type="entry name" value="Siroheme synthase middle domains-like"/>
    <property type="match status" value="1"/>
</dbReference>
<dbReference type="Pfam" id="PF02602">
    <property type="entry name" value="HEM4"/>
    <property type="match status" value="1"/>
</dbReference>
<dbReference type="SUPFAM" id="SSF51735">
    <property type="entry name" value="NAD(P)-binding Rossmann-fold domains"/>
    <property type="match status" value="1"/>
</dbReference>
<evidence type="ECO:0000256" key="2">
    <source>
        <dbReference type="ARBA" id="ARBA00022573"/>
    </source>
</evidence>
<keyword evidence="9" id="KW-0627">Porphyrin biosynthesis</keyword>
<sequence length="738" mass="81447">MNKNLQYFPAYLNMKSMNVLIVGGGSVALHKAKIMLSFCDSIKVVSRSFLCEFKALAEAENKISPGRLLLIERVFEPDDLIKANLVIGALDDRRINEQIAQEANQRNILCNIVDQPDLCSFIFPAMIQDGLLNVAISTSGASPSVAQYLKHTFENLIPESFSEILKFLKSSRSLVLKTIPDPKIRSKFFRFLFNECLYQNQAIRSNQLGQWLDQCTSNPEDFFSQASLHREVVLAGAGCGSINQLTLEVFKLIETAPVIFYDDLLDPDILKLASGQCIYVGKRKNRHSKNQNEINQQLLEACTKYPWVLRLKGGDPFVFGRGMEEKLFLEKHGIKVRIAPGITSAIAIPQRMNIPVTDRNTGRSFMVISASSQNPDELFSESPSLLAHYQGTLIILMGLTKIKEITNALIQAGKNPDCICAAISSPGISSSLGVSSSLKNLAEDVKKAGLKPPGILVISPAVTYMKDSINSKIVYSSLDSKKTPVSKICIGVISTPGFYQKLKADIHSPHITPVELLSGKVNPLNLSSLKQKLTKISSESPDGICLAFLSENGSRIFLEQLKKEKMDFRFLSSCRIACIGPASAKPFEEAGIYPDLIAARSTTIDFANEINEKISKNMPVISFRCKQAGDQFEKDIQSFHPVIRVNLYELDWSQTDCTDSILSDPSDLLNSLVFGSPESVKAFMQIKSGEISEIMKLPVFCLSKMTGNALSAAGFTKIIQPSEISCQSLAEKISEFFC</sequence>
<dbReference type="InterPro" id="IPR042518">
    <property type="entry name" value="SirC_C"/>
</dbReference>
<dbReference type="InterPro" id="IPR035996">
    <property type="entry name" value="4pyrrol_Methylase_sf"/>
</dbReference>
<dbReference type="InterPro" id="IPR014777">
    <property type="entry name" value="4pyrrole_Mease_sub1"/>
</dbReference>
<dbReference type="OrthoDB" id="9815856at2"/>
<evidence type="ECO:0000256" key="1">
    <source>
        <dbReference type="ARBA" id="ARBA00005010"/>
    </source>
</evidence>
<evidence type="ECO:0000256" key="7">
    <source>
        <dbReference type="ARBA" id="ARBA00023027"/>
    </source>
</evidence>
<dbReference type="InterPro" id="IPR036108">
    <property type="entry name" value="4pyrrol_syn_uPrphyn_synt_sf"/>
</dbReference>
<evidence type="ECO:0000256" key="3">
    <source>
        <dbReference type="ARBA" id="ARBA00022603"/>
    </source>
</evidence>
<dbReference type="GO" id="GO:0009236">
    <property type="term" value="P:cobalamin biosynthetic process"/>
    <property type="evidence" value="ECO:0007669"/>
    <property type="project" value="UniProtKB-KW"/>
</dbReference>
<dbReference type="AlphaFoldDB" id="A0A1U7NFM5"/>
<dbReference type="EMBL" id="MPJW01000142">
    <property type="protein sequence ID" value="OLU39072.1"/>
    <property type="molecule type" value="Genomic_DNA"/>
</dbReference>
<accession>A0A1U7NFM5</accession>
<dbReference type="PROSITE" id="PS00840">
    <property type="entry name" value="SUMT_2"/>
    <property type="match status" value="1"/>
</dbReference>
<dbReference type="Gene3D" id="3.40.50.720">
    <property type="entry name" value="NAD(P)-binding Rossmann-like Domain"/>
    <property type="match status" value="1"/>
</dbReference>
<keyword evidence="4 12" id="KW-0808">Transferase</keyword>
<dbReference type="Pfam" id="PF13241">
    <property type="entry name" value="NAD_binding_7"/>
    <property type="match status" value="1"/>
</dbReference>
<keyword evidence="8" id="KW-0456">Lyase</keyword>
<dbReference type="RefSeq" id="WP_075819750.1">
    <property type="nucleotide sequence ID" value="NZ_CAPNHH010000018.1"/>
</dbReference>
<dbReference type="GO" id="GO:0004852">
    <property type="term" value="F:uroporphyrinogen-III synthase activity"/>
    <property type="evidence" value="ECO:0007669"/>
    <property type="project" value="InterPro"/>
</dbReference>
<dbReference type="GO" id="GO:0032259">
    <property type="term" value="P:methylation"/>
    <property type="evidence" value="ECO:0007669"/>
    <property type="project" value="UniProtKB-KW"/>
</dbReference>
<evidence type="ECO:0000256" key="9">
    <source>
        <dbReference type="ARBA" id="ARBA00023244"/>
    </source>
</evidence>
<evidence type="ECO:0000256" key="11">
    <source>
        <dbReference type="ARBA" id="ARBA00047561"/>
    </source>
</evidence>
<evidence type="ECO:0000256" key="8">
    <source>
        <dbReference type="ARBA" id="ARBA00023239"/>
    </source>
</evidence>
<dbReference type="UniPathway" id="UPA00262">
    <property type="reaction ID" value="UER00222"/>
</dbReference>
<keyword evidence="16" id="KW-1185">Reference proteome</keyword>
<evidence type="ECO:0000259" key="13">
    <source>
        <dbReference type="Pfam" id="PF00590"/>
    </source>
</evidence>
<dbReference type="InterPro" id="IPR003043">
    <property type="entry name" value="Uropor_MeTrfase_CS"/>
</dbReference>
<dbReference type="InterPro" id="IPR014776">
    <property type="entry name" value="4pyrrole_Mease_sub2"/>
</dbReference>
<feature type="domain" description="Tetrapyrrole methylase" evidence="13">
    <location>
        <begin position="232"/>
        <end position="423"/>
    </location>
</feature>